<dbReference type="EMBL" id="QQAH01000001">
    <property type="protein sequence ID" value="RDD83268.1"/>
    <property type="molecule type" value="Genomic_DNA"/>
</dbReference>
<comment type="subcellular location">
    <subcellularLocation>
        <location evidence="2">Cytoplasm</location>
    </subcellularLocation>
</comment>
<reference evidence="3 4" key="1">
    <citation type="submission" date="2018-07" db="EMBL/GenBank/DDBJ databases">
        <title>Dyella tabacisoli L4-6T, whole genome shotgun sequence.</title>
        <authorList>
            <person name="Zhou X.-K."/>
            <person name="Li W.-J."/>
            <person name="Duan Y.-Q."/>
        </authorList>
    </citation>
    <scope>NUCLEOTIDE SEQUENCE [LARGE SCALE GENOMIC DNA]</scope>
    <source>
        <strain evidence="3 4">L4-6</strain>
    </source>
</reference>
<dbReference type="InterPro" id="IPR036822">
    <property type="entry name" value="CutC-like_dom_sf"/>
</dbReference>
<evidence type="ECO:0000313" key="3">
    <source>
        <dbReference type="EMBL" id="RDD83268.1"/>
    </source>
</evidence>
<dbReference type="HAMAP" id="MF_00795">
    <property type="entry name" value="CutC"/>
    <property type="match status" value="1"/>
</dbReference>
<dbReference type="Pfam" id="PF03932">
    <property type="entry name" value="CutC"/>
    <property type="match status" value="1"/>
</dbReference>
<accession>A0A369UU71</accession>
<dbReference type="PANTHER" id="PTHR12598:SF0">
    <property type="entry name" value="COPPER HOMEOSTASIS PROTEIN CUTC HOMOLOG"/>
    <property type="match status" value="1"/>
</dbReference>
<sequence>MSELHSPDLDPAVVRLLEVAANSVASALAAQAGGAGRVELCTALELGGLTPSSALIAMAREHLNIPLYVLVRPRAGDFLYSDLECELMLRDIEACATLGCDGVVLGVLDADGNLDKARCRSLIAAAGHMSITFHRAFDLSRDPAQALEDAIELGCERVLTSGAQVTALAGAPLIRDLIVQAAGRIAIMPGAGVSARNIAQLAIATGAHEFHASAKHQWPSGMRHRRPALSDMEGGEWRSDVEQVRTLVTAMRD</sequence>
<dbReference type="SUPFAM" id="SSF110395">
    <property type="entry name" value="CutC-like"/>
    <property type="match status" value="1"/>
</dbReference>
<dbReference type="Proteomes" id="UP000253782">
    <property type="component" value="Unassembled WGS sequence"/>
</dbReference>
<name>A0A369UU71_9GAMM</name>
<dbReference type="GO" id="GO:0005737">
    <property type="term" value="C:cytoplasm"/>
    <property type="evidence" value="ECO:0007669"/>
    <property type="project" value="UniProtKB-SubCell"/>
</dbReference>
<gene>
    <name evidence="2" type="primary">cutC</name>
    <name evidence="3" type="ORF">DVJ77_01305</name>
</gene>
<keyword evidence="4" id="KW-1185">Reference proteome</keyword>
<organism evidence="3 4">
    <name type="scientific">Dyella tabacisoli</name>
    <dbReference type="NCBI Taxonomy" id="2282381"/>
    <lineage>
        <taxon>Bacteria</taxon>
        <taxon>Pseudomonadati</taxon>
        <taxon>Pseudomonadota</taxon>
        <taxon>Gammaproteobacteria</taxon>
        <taxon>Lysobacterales</taxon>
        <taxon>Rhodanobacteraceae</taxon>
        <taxon>Dyella</taxon>
    </lineage>
</organism>
<dbReference type="InterPro" id="IPR005627">
    <property type="entry name" value="CutC-like"/>
</dbReference>
<dbReference type="Gene3D" id="3.20.20.380">
    <property type="entry name" value="Copper homeostasis (CutC) domain"/>
    <property type="match status" value="1"/>
</dbReference>
<dbReference type="GO" id="GO:0005507">
    <property type="term" value="F:copper ion binding"/>
    <property type="evidence" value="ECO:0007669"/>
    <property type="project" value="TreeGrafter"/>
</dbReference>
<dbReference type="RefSeq" id="WP_114843660.1">
    <property type="nucleotide sequence ID" value="NZ_JBHSPE010000001.1"/>
</dbReference>
<evidence type="ECO:0000313" key="4">
    <source>
        <dbReference type="Proteomes" id="UP000253782"/>
    </source>
</evidence>
<dbReference type="OrthoDB" id="9815677at2"/>
<evidence type="ECO:0000256" key="2">
    <source>
        <dbReference type="HAMAP-Rule" id="MF_00795"/>
    </source>
</evidence>
<comment type="caution">
    <text evidence="3">The sequence shown here is derived from an EMBL/GenBank/DDBJ whole genome shotgun (WGS) entry which is preliminary data.</text>
</comment>
<dbReference type="AlphaFoldDB" id="A0A369UU71"/>
<dbReference type="FunFam" id="3.20.20.380:FF:000001">
    <property type="entry name" value="Copper homeostasis protein CutC"/>
    <property type="match status" value="1"/>
</dbReference>
<keyword evidence="2" id="KW-0963">Cytoplasm</keyword>
<proteinExistence type="inferred from homology"/>
<comment type="caution">
    <text evidence="2">Once thought to be involved in copper homeostasis, experiments in E.coli have shown this is not the case.</text>
</comment>
<comment type="similarity">
    <text evidence="1 2">Belongs to the CutC family.</text>
</comment>
<protein>
    <recommendedName>
        <fullName evidence="2">PF03932 family protein CutC</fullName>
    </recommendedName>
</protein>
<dbReference type="PANTHER" id="PTHR12598">
    <property type="entry name" value="COPPER HOMEOSTASIS PROTEIN CUTC"/>
    <property type="match status" value="1"/>
</dbReference>
<evidence type="ECO:0000256" key="1">
    <source>
        <dbReference type="ARBA" id="ARBA00007768"/>
    </source>
</evidence>